<gene>
    <name evidence="1" type="ORF">SVTN_39120</name>
</gene>
<dbReference type="Proteomes" id="UP000031774">
    <property type="component" value="Chromosome"/>
</dbReference>
<dbReference type="HOGENOM" id="CLU_2848168_0_0_11"/>
<dbReference type="RefSeq" id="WP_041133301.1">
    <property type="nucleotide sequence ID" value="NZ_CP010407.1"/>
</dbReference>
<dbReference type="EMBL" id="CP010407">
    <property type="protein sequence ID" value="AJF69381.1"/>
    <property type="molecule type" value="Genomic_DNA"/>
</dbReference>
<evidence type="ECO:0008006" key="3">
    <source>
        <dbReference type="Google" id="ProtNLM"/>
    </source>
</evidence>
<protein>
    <recommendedName>
        <fullName evidence="3">Resolvase/invertase-type recombinase catalytic domain-containing protein</fullName>
    </recommendedName>
</protein>
<evidence type="ECO:0000313" key="2">
    <source>
        <dbReference type="Proteomes" id="UP000031774"/>
    </source>
</evidence>
<name>A0A0B5IA08_9ACTN</name>
<reference evidence="1 2" key="1">
    <citation type="submission" date="2014-12" db="EMBL/GenBank/DDBJ databases">
        <title>Complete genome sequence of Streptomyces vietnamensis strain GIMV4.0001, a genetic manipulable producer of the benzoisochromanequinone antibiotic granaticin.</title>
        <authorList>
            <person name="Deng M.R."/>
            <person name="Guo J."/>
            <person name="Ma L.Y."/>
            <person name="Feng G.D."/>
            <person name="Mo C.Y."/>
            <person name="Zhu H.H."/>
        </authorList>
    </citation>
    <scope>NUCLEOTIDE SEQUENCE [LARGE SCALE GENOMIC DNA]</scope>
    <source>
        <strain evidence="2">GIMV4.0001</strain>
    </source>
</reference>
<accession>A0A0B5IA08</accession>
<proteinExistence type="predicted"/>
<keyword evidence="2" id="KW-1185">Reference proteome</keyword>
<dbReference type="AlphaFoldDB" id="A0A0B5IA08"/>
<sequence length="65" mass="7323">MNDSLWGRLSAEGQQEVDRLIAAGRNVQAILVMRECATGLKPGIHECVDLLDWRFIALRQASDER</sequence>
<organism evidence="1 2">
    <name type="scientific">Streptomyces vietnamensis</name>
    <dbReference type="NCBI Taxonomy" id="362257"/>
    <lineage>
        <taxon>Bacteria</taxon>
        <taxon>Bacillati</taxon>
        <taxon>Actinomycetota</taxon>
        <taxon>Actinomycetes</taxon>
        <taxon>Kitasatosporales</taxon>
        <taxon>Streptomycetaceae</taxon>
        <taxon>Streptomyces</taxon>
    </lineage>
</organism>
<dbReference type="KEGG" id="svt:SVTN_39120"/>
<evidence type="ECO:0000313" key="1">
    <source>
        <dbReference type="EMBL" id="AJF69381.1"/>
    </source>
</evidence>